<dbReference type="Gene3D" id="2.60.40.1240">
    <property type="match status" value="1"/>
</dbReference>
<evidence type="ECO:0000313" key="6">
    <source>
        <dbReference type="Proteomes" id="UP000042997"/>
    </source>
</evidence>
<dbReference type="AlphaFoldDB" id="A0A098BPT0"/>
<reference evidence="5 6" key="1">
    <citation type="journal article" date="2014" name="Genome Announc.">
        <title>Draft Genome Sequence of Propane- and Butane-Oxidizing Actinobacterium Rhodococcus ruber IEGM 231.</title>
        <authorList>
            <person name="Ivshina I.B."/>
            <person name="Kuyukina M.S."/>
            <person name="Krivoruchko A.V."/>
            <person name="Barbe V."/>
            <person name="Fischer C."/>
        </authorList>
    </citation>
    <scope>NUCLEOTIDE SEQUENCE [LARGE SCALE GENOMIC DNA]</scope>
</reference>
<evidence type="ECO:0000256" key="1">
    <source>
        <dbReference type="ARBA" id="ARBA00022729"/>
    </source>
</evidence>
<keyword evidence="3" id="KW-1133">Transmembrane helix</keyword>
<name>A0A098BPT0_9NOCA</name>
<protein>
    <recommendedName>
        <fullName evidence="4">DUF4352 domain-containing protein</fullName>
    </recommendedName>
</protein>
<dbReference type="InterPro" id="IPR029051">
    <property type="entry name" value="DUF4352"/>
</dbReference>
<evidence type="ECO:0000256" key="3">
    <source>
        <dbReference type="SAM" id="Phobius"/>
    </source>
</evidence>
<dbReference type="Proteomes" id="UP000042997">
    <property type="component" value="Unassembled WGS sequence"/>
</dbReference>
<keyword evidence="1" id="KW-0732">Signal</keyword>
<dbReference type="Pfam" id="PF11611">
    <property type="entry name" value="DUF4352"/>
    <property type="match status" value="1"/>
</dbReference>
<feature type="region of interest" description="Disordered" evidence="2">
    <location>
        <begin position="1"/>
        <end position="24"/>
    </location>
</feature>
<dbReference type="RefSeq" id="WP_040273407.1">
    <property type="nucleotide sequence ID" value="NZ_JAINZV010000002.1"/>
</dbReference>
<sequence length="211" mass="22118">MTDPGAYPNPGQHPTPHEQPRKKRRRWPWLVIGVPVLLFGACGVAVVSSVDGGNDTTVTTDPAEGDANGGAEDADRGPDFPGKLDHDTAAAAGATITRDELAYTVSPLEAVDTVLGSYLCSTVTIDNVGTTQNDFNGYTDWSLQDTGGAIRDATFGPDRPMLNSGQIAPGGRATGSVCFDDRTGAAAGTYVVLFEDTFSLSTDRLAWINAL</sequence>
<keyword evidence="3" id="KW-0472">Membrane</keyword>
<feature type="domain" description="DUF4352" evidence="4">
    <location>
        <begin position="117"/>
        <end position="187"/>
    </location>
</feature>
<keyword evidence="3" id="KW-0812">Transmembrane</keyword>
<evidence type="ECO:0000256" key="2">
    <source>
        <dbReference type="SAM" id="MobiDB-lite"/>
    </source>
</evidence>
<dbReference type="eggNOG" id="ENOG5033A46">
    <property type="taxonomic scope" value="Bacteria"/>
</dbReference>
<feature type="compositionally biased region" description="Low complexity" evidence="2">
    <location>
        <begin position="50"/>
        <end position="71"/>
    </location>
</feature>
<accession>A0A098BPT0</accession>
<feature type="transmembrane region" description="Helical" evidence="3">
    <location>
        <begin position="27"/>
        <end position="47"/>
    </location>
</feature>
<evidence type="ECO:0000313" key="5">
    <source>
        <dbReference type="EMBL" id="CDZ90235.1"/>
    </source>
</evidence>
<gene>
    <name evidence="5" type="ORF">RHRU231_680004</name>
</gene>
<dbReference type="InterPro" id="IPR029050">
    <property type="entry name" value="Immunoprotect_excell_Ig-like"/>
</dbReference>
<proteinExistence type="predicted"/>
<feature type="region of interest" description="Disordered" evidence="2">
    <location>
        <begin position="50"/>
        <end position="86"/>
    </location>
</feature>
<evidence type="ECO:0000259" key="4">
    <source>
        <dbReference type="Pfam" id="PF11611"/>
    </source>
</evidence>
<organism evidence="5 6">
    <name type="scientific">Rhodococcus ruber</name>
    <dbReference type="NCBI Taxonomy" id="1830"/>
    <lineage>
        <taxon>Bacteria</taxon>
        <taxon>Bacillati</taxon>
        <taxon>Actinomycetota</taxon>
        <taxon>Actinomycetes</taxon>
        <taxon>Mycobacteriales</taxon>
        <taxon>Nocardiaceae</taxon>
        <taxon>Rhodococcus</taxon>
    </lineage>
</organism>
<dbReference type="EMBL" id="CCSD01000081">
    <property type="protein sequence ID" value="CDZ90235.1"/>
    <property type="molecule type" value="Genomic_DNA"/>
</dbReference>
<dbReference type="OrthoDB" id="4424606at2"/>
<feature type="compositionally biased region" description="Basic and acidic residues" evidence="2">
    <location>
        <begin position="73"/>
        <end position="86"/>
    </location>
</feature>